<accession>A0A9W9Y978</accession>
<comment type="caution">
    <text evidence="1">The sequence shown here is derived from an EMBL/GenBank/DDBJ whole genome shotgun (WGS) entry which is preliminary data.</text>
</comment>
<organism evidence="1 2">
    <name type="scientific">Desmophyllum pertusum</name>
    <dbReference type="NCBI Taxonomy" id="174260"/>
    <lineage>
        <taxon>Eukaryota</taxon>
        <taxon>Metazoa</taxon>
        <taxon>Cnidaria</taxon>
        <taxon>Anthozoa</taxon>
        <taxon>Hexacorallia</taxon>
        <taxon>Scleractinia</taxon>
        <taxon>Caryophylliina</taxon>
        <taxon>Caryophylliidae</taxon>
        <taxon>Desmophyllum</taxon>
    </lineage>
</organism>
<dbReference type="EMBL" id="MU827804">
    <property type="protein sequence ID" value="KAJ7326090.1"/>
    <property type="molecule type" value="Genomic_DNA"/>
</dbReference>
<reference evidence="1" key="1">
    <citation type="submission" date="2023-01" db="EMBL/GenBank/DDBJ databases">
        <title>Genome assembly of the deep-sea coral Lophelia pertusa.</title>
        <authorList>
            <person name="Herrera S."/>
            <person name="Cordes E."/>
        </authorList>
    </citation>
    <scope>NUCLEOTIDE SEQUENCE</scope>
    <source>
        <strain evidence="1">USNM1676648</strain>
        <tissue evidence="1">Polyp</tissue>
    </source>
</reference>
<proteinExistence type="predicted"/>
<keyword evidence="2" id="KW-1185">Reference proteome</keyword>
<evidence type="ECO:0000313" key="1">
    <source>
        <dbReference type="EMBL" id="KAJ7326090.1"/>
    </source>
</evidence>
<protein>
    <submittedName>
        <fullName evidence="1">Uncharacterized protein</fullName>
    </submittedName>
</protein>
<evidence type="ECO:0000313" key="2">
    <source>
        <dbReference type="Proteomes" id="UP001163046"/>
    </source>
</evidence>
<gene>
    <name evidence="1" type="ORF">OS493_028348</name>
</gene>
<dbReference type="Proteomes" id="UP001163046">
    <property type="component" value="Unassembled WGS sequence"/>
</dbReference>
<name>A0A9W9Y978_9CNID</name>
<dbReference type="AlphaFoldDB" id="A0A9W9Y978"/>
<sequence length="94" mass="10318">MVDGQVGGPGARVPEVVAEEHRGDLEHVPAPHQEVEGLTAQKGTFKLVNATQIAVQLFPMNINTIYLQEIAQPPHTLLIASFQGSFFFPEEERP</sequence>